<sequence length="478" mass="49618">MSVELQVNDFPKLDDPPAAVQPPETGAAGEGANDLEAILGEPFARTQEFWICLGLAAALGAALAFPCLGFVEAVEHVPDAWLGSDPDARFGQGKWWWLAITTGTGAAVGAARYLLRAPAKEAGMLKMTQAMWVEPLSALQAVPVSLISLMGGASLGPEAALGTLGGAAGTFVAEWLKLERPIQAASTMAGMGGAFGGLLSSPVLASLLLLELMRPGKKDFPKMLICIIVATSISFAIFYPITGASFLKVYELPPYTYSDWHLFAGIVMGAIAALVGVAMIVIVALVKKVAARLGLQPEGYKPGWRAALKAVLVPTGGGLVYGLIGIAMPLTFGSGSAQLGQMIAQTQAGRLSAGLLAASMFAKMVTFAVCFSTGFVGGFVFPVLFIGGAAGTLVYKLCPWLPWGLCFSCMFAAVPGSILPLPLFLIFMSGYSISINAVELSPVVLALVTAFVVQAGLGMVLTLATRARARAAQTQRAA</sequence>
<keyword evidence="2 6" id="KW-0812">Transmembrane</keyword>
<accession>A0AAW1Q803</accession>
<keyword evidence="4 6" id="KW-0472">Membrane</keyword>
<feature type="transmembrane region" description="Helical" evidence="6">
    <location>
        <begin position="307"/>
        <end position="332"/>
    </location>
</feature>
<feature type="transmembrane region" description="Helical" evidence="6">
    <location>
        <begin position="364"/>
        <end position="388"/>
    </location>
</feature>
<evidence type="ECO:0000256" key="4">
    <source>
        <dbReference type="ARBA" id="ARBA00023136"/>
    </source>
</evidence>
<dbReference type="GO" id="GO:0016020">
    <property type="term" value="C:membrane"/>
    <property type="evidence" value="ECO:0007669"/>
    <property type="project" value="UniProtKB-SubCell"/>
</dbReference>
<feature type="transmembrane region" description="Helical" evidence="6">
    <location>
        <begin position="49"/>
        <end position="71"/>
    </location>
</feature>
<dbReference type="CDD" id="cd00400">
    <property type="entry name" value="Voltage_gated_ClC"/>
    <property type="match status" value="1"/>
</dbReference>
<feature type="transmembrane region" description="Helical" evidence="6">
    <location>
        <begin position="400"/>
        <end position="428"/>
    </location>
</feature>
<dbReference type="Pfam" id="PF00654">
    <property type="entry name" value="Voltage_CLC"/>
    <property type="match status" value="1"/>
</dbReference>
<proteinExistence type="predicted"/>
<evidence type="ECO:0000256" key="1">
    <source>
        <dbReference type="ARBA" id="ARBA00004141"/>
    </source>
</evidence>
<dbReference type="Gene3D" id="1.10.3080.10">
    <property type="entry name" value="Clc chloride channel"/>
    <property type="match status" value="1"/>
</dbReference>
<comment type="caution">
    <text evidence="7">The sequence shown here is derived from an EMBL/GenBank/DDBJ whole genome shotgun (WGS) entry which is preliminary data.</text>
</comment>
<feature type="transmembrane region" description="Helical" evidence="6">
    <location>
        <begin position="222"/>
        <end position="242"/>
    </location>
</feature>
<evidence type="ECO:0000256" key="6">
    <source>
        <dbReference type="SAM" id="Phobius"/>
    </source>
</evidence>
<dbReference type="PANTHER" id="PTHR43427">
    <property type="entry name" value="CHLORIDE CHANNEL PROTEIN CLC-E"/>
    <property type="match status" value="1"/>
</dbReference>
<evidence type="ECO:0000256" key="3">
    <source>
        <dbReference type="ARBA" id="ARBA00022989"/>
    </source>
</evidence>
<feature type="transmembrane region" description="Helical" evidence="6">
    <location>
        <begin position="262"/>
        <end position="286"/>
    </location>
</feature>
<keyword evidence="3 6" id="KW-1133">Transmembrane helix</keyword>
<protein>
    <recommendedName>
        <fullName evidence="9">Chloride channel protein</fullName>
    </recommendedName>
</protein>
<comment type="subcellular location">
    <subcellularLocation>
        <location evidence="1">Membrane</location>
        <topology evidence="1">Multi-pass membrane protein</topology>
    </subcellularLocation>
</comment>
<dbReference type="InterPro" id="IPR001807">
    <property type="entry name" value="ClC"/>
</dbReference>
<name>A0AAW1Q803_9CHLO</name>
<evidence type="ECO:0000256" key="5">
    <source>
        <dbReference type="SAM" id="MobiDB-lite"/>
    </source>
</evidence>
<dbReference type="GO" id="GO:0015108">
    <property type="term" value="F:chloride transmembrane transporter activity"/>
    <property type="evidence" value="ECO:0007669"/>
    <property type="project" value="InterPro"/>
</dbReference>
<dbReference type="EMBL" id="JALJOR010000005">
    <property type="protein sequence ID" value="KAK9816449.1"/>
    <property type="molecule type" value="Genomic_DNA"/>
</dbReference>
<feature type="region of interest" description="Disordered" evidence="5">
    <location>
        <begin position="1"/>
        <end position="30"/>
    </location>
</feature>
<evidence type="ECO:0008006" key="9">
    <source>
        <dbReference type="Google" id="ProtNLM"/>
    </source>
</evidence>
<dbReference type="Proteomes" id="UP001489004">
    <property type="component" value="Unassembled WGS sequence"/>
</dbReference>
<reference evidence="7 8" key="1">
    <citation type="journal article" date="2024" name="Nat. Commun.">
        <title>Phylogenomics reveals the evolutionary origins of lichenization in chlorophyte algae.</title>
        <authorList>
            <person name="Puginier C."/>
            <person name="Libourel C."/>
            <person name="Otte J."/>
            <person name="Skaloud P."/>
            <person name="Haon M."/>
            <person name="Grisel S."/>
            <person name="Petersen M."/>
            <person name="Berrin J.G."/>
            <person name="Delaux P.M."/>
            <person name="Dal Grande F."/>
            <person name="Keller J."/>
        </authorList>
    </citation>
    <scope>NUCLEOTIDE SEQUENCE [LARGE SCALE GENOMIC DNA]</scope>
    <source>
        <strain evidence="7 8">SAG 2043</strain>
    </source>
</reference>
<gene>
    <name evidence="7" type="ORF">WJX72_000470</name>
</gene>
<feature type="transmembrane region" description="Helical" evidence="6">
    <location>
        <begin position="95"/>
        <end position="115"/>
    </location>
</feature>
<dbReference type="SUPFAM" id="SSF81340">
    <property type="entry name" value="Clc chloride channel"/>
    <property type="match status" value="1"/>
</dbReference>
<feature type="transmembrane region" description="Helical" evidence="6">
    <location>
        <begin position="136"/>
        <end position="155"/>
    </location>
</feature>
<organism evidence="7 8">
    <name type="scientific">[Myrmecia] bisecta</name>
    <dbReference type="NCBI Taxonomy" id="41462"/>
    <lineage>
        <taxon>Eukaryota</taxon>
        <taxon>Viridiplantae</taxon>
        <taxon>Chlorophyta</taxon>
        <taxon>core chlorophytes</taxon>
        <taxon>Trebouxiophyceae</taxon>
        <taxon>Trebouxiales</taxon>
        <taxon>Trebouxiaceae</taxon>
        <taxon>Myrmecia</taxon>
    </lineage>
</organism>
<dbReference type="AlphaFoldDB" id="A0AAW1Q803"/>
<evidence type="ECO:0000256" key="2">
    <source>
        <dbReference type="ARBA" id="ARBA00022692"/>
    </source>
</evidence>
<evidence type="ECO:0000313" key="8">
    <source>
        <dbReference type="Proteomes" id="UP001489004"/>
    </source>
</evidence>
<feature type="transmembrane region" description="Helical" evidence="6">
    <location>
        <begin position="440"/>
        <end position="464"/>
    </location>
</feature>
<dbReference type="InterPro" id="IPR050368">
    <property type="entry name" value="ClC-type_chloride_channel"/>
</dbReference>
<dbReference type="InterPro" id="IPR014743">
    <property type="entry name" value="Cl-channel_core"/>
</dbReference>
<evidence type="ECO:0000313" key="7">
    <source>
        <dbReference type="EMBL" id="KAK9816449.1"/>
    </source>
</evidence>
<keyword evidence="8" id="KW-1185">Reference proteome</keyword>
<feature type="transmembrane region" description="Helical" evidence="6">
    <location>
        <begin position="188"/>
        <end position="210"/>
    </location>
</feature>